<keyword evidence="3" id="KW-1185">Reference proteome</keyword>
<keyword evidence="1" id="KW-0472">Membrane</keyword>
<keyword evidence="1" id="KW-0812">Transmembrane</keyword>
<dbReference type="Proteomes" id="UP001597124">
    <property type="component" value="Unassembled WGS sequence"/>
</dbReference>
<protein>
    <submittedName>
        <fullName evidence="2">DUF1294 domain-containing protein</fullName>
    </submittedName>
</protein>
<name>A0ABW3C8D1_SPHXN</name>
<evidence type="ECO:0000313" key="2">
    <source>
        <dbReference type="EMBL" id="MFD0849841.1"/>
    </source>
</evidence>
<sequence>MGTIAYYLIAVNLAAFAAYVCDKHFAETGGRRISESTLLGLALVGGSPGAWAAMRLVRHKTRKASFQTCFRALVAVQAVILFAASTERGRAFLMAFA</sequence>
<feature type="transmembrane region" description="Helical" evidence="1">
    <location>
        <begin position="64"/>
        <end position="84"/>
    </location>
</feature>
<evidence type="ECO:0000256" key="1">
    <source>
        <dbReference type="SAM" id="Phobius"/>
    </source>
</evidence>
<reference evidence="3" key="1">
    <citation type="journal article" date="2019" name="Int. J. Syst. Evol. Microbiol.">
        <title>The Global Catalogue of Microorganisms (GCM) 10K type strain sequencing project: providing services to taxonomists for standard genome sequencing and annotation.</title>
        <authorList>
            <consortium name="The Broad Institute Genomics Platform"/>
            <consortium name="The Broad Institute Genome Sequencing Center for Infectious Disease"/>
            <person name="Wu L."/>
            <person name="Ma J."/>
        </authorList>
    </citation>
    <scope>NUCLEOTIDE SEQUENCE [LARGE SCALE GENOMIC DNA]</scope>
    <source>
        <strain evidence="3">CCUG 52537</strain>
    </source>
</reference>
<evidence type="ECO:0000313" key="3">
    <source>
        <dbReference type="Proteomes" id="UP001597124"/>
    </source>
</evidence>
<gene>
    <name evidence="2" type="ORF">ACFQ00_16010</name>
</gene>
<keyword evidence="1" id="KW-1133">Transmembrane helix</keyword>
<accession>A0ABW3C8D1</accession>
<dbReference type="InterPro" id="IPR012156">
    <property type="entry name" value="Cold_shock_CspA"/>
</dbReference>
<dbReference type="RefSeq" id="WP_381493027.1">
    <property type="nucleotide sequence ID" value="NZ_JBHTIK010000012.1"/>
</dbReference>
<comment type="caution">
    <text evidence="2">The sequence shown here is derived from an EMBL/GenBank/DDBJ whole genome shotgun (WGS) entry which is preliminary data.</text>
</comment>
<dbReference type="EMBL" id="JBHTIK010000012">
    <property type="protein sequence ID" value="MFD0849841.1"/>
    <property type="molecule type" value="Genomic_DNA"/>
</dbReference>
<proteinExistence type="predicted"/>
<feature type="transmembrane region" description="Helical" evidence="1">
    <location>
        <begin position="6"/>
        <end position="26"/>
    </location>
</feature>
<dbReference type="InterPro" id="IPR010718">
    <property type="entry name" value="DUF1294"/>
</dbReference>
<dbReference type="Pfam" id="PF06961">
    <property type="entry name" value="DUF1294"/>
    <property type="match status" value="1"/>
</dbReference>
<organism evidence="2 3">
    <name type="scientific">Sphingosinicella xenopeptidilytica</name>
    <dbReference type="NCBI Taxonomy" id="364098"/>
    <lineage>
        <taxon>Bacteria</taxon>
        <taxon>Pseudomonadati</taxon>
        <taxon>Pseudomonadota</taxon>
        <taxon>Alphaproteobacteria</taxon>
        <taxon>Sphingomonadales</taxon>
        <taxon>Sphingosinicellaceae</taxon>
        <taxon>Sphingosinicella</taxon>
    </lineage>
</organism>
<dbReference type="PIRSF" id="PIRSF002599">
    <property type="entry name" value="Cold_shock_A"/>
    <property type="match status" value="1"/>
</dbReference>